<dbReference type="GO" id="GO:0003723">
    <property type="term" value="F:RNA binding"/>
    <property type="evidence" value="ECO:0007669"/>
    <property type="project" value="InterPro"/>
</dbReference>
<dbReference type="Pfam" id="PF09907">
    <property type="entry name" value="HigB_toxin"/>
    <property type="match status" value="1"/>
</dbReference>
<keyword evidence="2" id="KW-1185">Reference proteome</keyword>
<proteinExistence type="predicted"/>
<evidence type="ECO:0000313" key="1">
    <source>
        <dbReference type="EMBL" id="TWI88892.1"/>
    </source>
</evidence>
<dbReference type="EMBL" id="VLLG01000003">
    <property type="protein sequence ID" value="TWI88892.1"/>
    <property type="molecule type" value="Genomic_DNA"/>
</dbReference>
<evidence type="ECO:0000313" key="2">
    <source>
        <dbReference type="Proteomes" id="UP000316778"/>
    </source>
</evidence>
<name>A0A562T5W8_CHIJA</name>
<dbReference type="InterPro" id="IPR018669">
    <property type="entry name" value="Toxin_HigB"/>
</dbReference>
<dbReference type="OrthoDB" id="9799912at2"/>
<protein>
    <submittedName>
        <fullName evidence="1">mRNA interferase HigB</fullName>
    </submittedName>
</protein>
<dbReference type="RefSeq" id="WP_145714804.1">
    <property type="nucleotide sequence ID" value="NZ_BAAAFY010000001.1"/>
</dbReference>
<dbReference type="Proteomes" id="UP000316778">
    <property type="component" value="Unassembled WGS sequence"/>
</dbReference>
<sequence>MVIIARKVINEFANMHPDSIDPLWNWYRITFQADWRNFAEVKASFNHVDYVGNNLYIFNIRGNDYRLIARIIFKVRTVYIRFIGTHAQYDKVNLDDL</sequence>
<accession>A0A562T5W8</accession>
<dbReference type="GO" id="GO:0004519">
    <property type="term" value="F:endonuclease activity"/>
    <property type="evidence" value="ECO:0007669"/>
    <property type="project" value="InterPro"/>
</dbReference>
<comment type="caution">
    <text evidence="1">The sequence shown here is derived from an EMBL/GenBank/DDBJ whole genome shotgun (WGS) entry which is preliminary data.</text>
</comment>
<gene>
    <name evidence="1" type="ORF">LX66_2980</name>
</gene>
<organism evidence="1 2">
    <name type="scientific">Chitinophaga japonensis</name>
    <name type="common">Flexibacter japonensis</name>
    <dbReference type="NCBI Taxonomy" id="104662"/>
    <lineage>
        <taxon>Bacteria</taxon>
        <taxon>Pseudomonadati</taxon>
        <taxon>Bacteroidota</taxon>
        <taxon>Chitinophagia</taxon>
        <taxon>Chitinophagales</taxon>
        <taxon>Chitinophagaceae</taxon>
        <taxon>Chitinophaga</taxon>
    </lineage>
</organism>
<dbReference type="AlphaFoldDB" id="A0A562T5W8"/>
<reference evidence="1 2" key="1">
    <citation type="journal article" date="2013" name="Stand. Genomic Sci.">
        <title>Genomic Encyclopedia of Type Strains, Phase I: The one thousand microbial genomes (KMG-I) project.</title>
        <authorList>
            <person name="Kyrpides N.C."/>
            <person name="Woyke T."/>
            <person name="Eisen J.A."/>
            <person name="Garrity G."/>
            <person name="Lilburn T.G."/>
            <person name="Beck B.J."/>
            <person name="Whitman W.B."/>
            <person name="Hugenholtz P."/>
            <person name="Klenk H.P."/>
        </authorList>
    </citation>
    <scope>NUCLEOTIDE SEQUENCE [LARGE SCALE GENOMIC DNA]</scope>
    <source>
        <strain evidence="1 2">DSM 13484</strain>
    </source>
</reference>
<dbReference type="GO" id="GO:0110001">
    <property type="term" value="C:toxin-antitoxin complex"/>
    <property type="evidence" value="ECO:0007669"/>
    <property type="project" value="InterPro"/>
</dbReference>